<evidence type="ECO:0000313" key="1">
    <source>
        <dbReference type="EMBL" id="PZF74587.1"/>
    </source>
</evidence>
<keyword evidence="2" id="KW-1185">Reference proteome</keyword>
<dbReference type="AlphaFoldDB" id="A0A2W2BFA1"/>
<proteinExistence type="predicted"/>
<protein>
    <submittedName>
        <fullName evidence="1">Uncharacterized protein</fullName>
    </submittedName>
</protein>
<name>A0A2W2BFA1_9BACT</name>
<sequence>MSGNEKSYYKKLAKRHAANNNSLHLRLFDLIDREQLKDEKKALQQLGISNPAQFSSLKNYLTKDVLDSIVFMKRNEDINVQLSFIIIQLDQLLEKKLLHFARRLLKKAWELAEYFEHFDVQLQLLQMQNRMLDYKSYKEYKTEAIDITAQMRETLQQQHLQQQVYFHFEQLQVLKKISLLRFTDEQVEEVKAIHNSLLSLNMDSRRPNSWTMALYHNALALGEYMLFRFAECRQYSARLLEFWKNNPTFINAYPIYFLSAANTTFYNSFAMQEVEEVAHDLNTYQRLADLHIKNEFYQKQWQIISFNTTLKIHHKTARYDKVGMLIDDAAKKILQHAQQVTSPSETLPIMTSVAISYFVLNKWQDADEILLECKTLSREVNREDIMLFTLVFHLLVLYEKKEWYRLDNAVEAAYHLLYSRKKLHPFEKELMLFLKRLPTARSKNSAVELIQGFLTKLESYKNDPVKNLYFLYFNYYGWLESKVIGIPYMEYMQRKVANTL</sequence>
<reference evidence="1 2" key="1">
    <citation type="submission" date="2018-06" db="EMBL/GenBank/DDBJ databases">
        <title>Mucibacter soli gen. nov., sp. nov., a new member of the family Chitinophagaceae producing mucin.</title>
        <authorList>
            <person name="Kim M.-K."/>
            <person name="Park S."/>
            <person name="Kim T.-S."/>
            <person name="Joung Y."/>
            <person name="Han J.-H."/>
            <person name="Kim S.B."/>
        </authorList>
    </citation>
    <scope>NUCLEOTIDE SEQUENCE [LARGE SCALE GENOMIC DNA]</scope>
    <source>
        <strain evidence="1 2">R1-15</strain>
    </source>
</reference>
<dbReference type="EMBL" id="QKTW01000003">
    <property type="protein sequence ID" value="PZF74587.1"/>
    <property type="molecule type" value="Genomic_DNA"/>
</dbReference>
<comment type="caution">
    <text evidence="1">The sequence shown here is derived from an EMBL/GenBank/DDBJ whole genome shotgun (WGS) entry which is preliminary data.</text>
</comment>
<organism evidence="1 2">
    <name type="scientific">Taibaiella soli</name>
    <dbReference type="NCBI Taxonomy" id="1649169"/>
    <lineage>
        <taxon>Bacteria</taxon>
        <taxon>Pseudomonadati</taxon>
        <taxon>Bacteroidota</taxon>
        <taxon>Chitinophagia</taxon>
        <taxon>Chitinophagales</taxon>
        <taxon>Chitinophagaceae</taxon>
        <taxon>Taibaiella</taxon>
    </lineage>
</organism>
<accession>A0A2W2BFA1</accession>
<dbReference type="Proteomes" id="UP000248745">
    <property type="component" value="Unassembled WGS sequence"/>
</dbReference>
<gene>
    <name evidence="1" type="ORF">DN068_03145</name>
</gene>
<evidence type="ECO:0000313" key="2">
    <source>
        <dbReference type="Proteomes" id="UP000248745"/>
    </source>
</evidence>